<proteinExistence type="predicted"/>
<dbReference type="AlphaFoldDB" id="A0A6J3MES4"/>
<reference evidence="2" key="3">
    <citation type="submission" date="2025-08" db="UniProtKB">
        <authorList>
            <consortium name="RefSeq"/>
        </authorList>
    </citation>
    <scope>IDENTIFICATION</scope>
    <source>
        <strain evidence="2">CBS 342.82</strain>
    </source>
</reference>
<sequence>MWLIHFCSVLTNLRKETNGLLCHQIFQLRNIDRFVLIISDKFTLSSLERLKFVVAYQHVRYYRQSTSASIFQSTIVLYSVQYAAAFGIDENAAPAETFHCSCNPSPTIPSGSRKLHDGNAAETNAHVHTASALVKGLAKLSLCLGQRFSRPRL</sequence>
<evidence type="ECO:0000313" key="1">
    <source>
        <dbReference type="Proteomes" id="UP000504637"/>
    </source>
</evidence>
<reference evidence="2" key="1">
    <citation type="submission" date="2020-01" db="EMBL/GenBank/DDBJ databases">
        <authorList>
            <consortium name="DOE Joint Genome Institute"/>
            <person name="Haridas S."/>
            <person name="Albert R."/>
            <person name="Binder M."/>
            <person name="Bloem J."/>
            <person name="Labutti K."/>
            <person name="Salamov A."/>
            <person name="Andreopoulos B."/>
            <person name="Baker S.E."/>
            <person name="Barry K."/>
            <person name="Bills G."/>
            <person name="Bluhm B.H."/>
            <person name="Cannon C."/>
            <person name="Castanera R."/>
            <person name="Culley D.E."/>
            <person name="Daum C."/>
            <person name="Ezra D."/>
            <person name="Gonzalez J.B."/>
            <person name="Henrissat B."/>
            <person name="Kuo A."/>
            <person name="Liang C."/>
            <person name="Lipzen A."/>
            <person name="Lutzoni F."/>
            <person name="Magnuson J."/>
            <person name="Mondo S."/>
            <person name="Nolan M."/>
            <person name="Ohm R."/>
            <person name="Pangilinan J."/>
            <person name="Park H.-J."/>
            <person name="Ramirez L."/>
            <person name="Alfaro M."/>
            <person name="Sun H."/>
            <person name="Tritt A."/>
            <person name="Yoshinaga Y."/>
            <person name="Zwiers L.-H."/>
            <person name="Turgeon B.G."/>
            <person name="Goodwin S.B."/>
            <person name="Spatafora J.W."/>
            <person name="Crous P.W."/>
            <person name="Grigoriev I.V."/>
        </authorList>
    </citation>
    <scope>NUCLEOTIDE SEQUENCE</scope>
    <source>
        <strain evidence="2">CBS 342.82</strain>
    </source>
</reference>
<dbReference type="RefSeq" id="XP_033463537.1">
    <property type="nucleotide sequence ID" value="XM_033598947.1"/>
</dbReference>
<organism evidence="2">
    <name type="scientific">Dissoconium aciculare CBS 342.82</name>
    <dbReference type="NCBI Taxonomy" id="1314786"/>
    <lineage>
        <taxon>Eukaryota</taxon>
        <taxon>Fungi</taxon>
        <taxon>Dikarya</taxon>
        <taxon>Ascomycota</taxon>
        <taxon>Pezizomycotina</taxon>
        <taxon>Dothideomycetes</taxon>
        <taxon>Dothideomycetidae</taxon>
        <taxon>Mycosphaerellales</taxon>
        <taxon>Dissoconiaceae</taxon>
        <taxon>Dissoconium</taxon>
    </lineage>
</organism>
<name>A0A6J3MES4_9PEZI</name>
<keyword evidence="1" id="KW-1185">Reference proteome</keyword>
<gene>
    <name evidence="2" type="ORF">K489DRAFT_117477</name>
</gene>
<evidence type="ECO:0000313" key="2">
    <source>
        <dbReference type="RefSeq" id="XP_033463537.1"/>
    </source>
</evidence>
<accession>A0A6J3MES4</accession>
<reference evidence="2" key="2">
    <citation type="submission" date="2020-04" db="EMBL/GenBank/DDBJ databases">
        <authorList>
            <consortium name="NCBI Genome Project"/>
        </authorList>
    </citation>
    <scope>NUCLEOTIDE SEQUENCE</scope>
    <source>
        <strain evidence="2">CBS 342.82</strain>
    </source>
</reference>
<dbReference type="GeneID" id="54356746"/>
<dbReference type="Proteomes" id="UP000504637">
    <property type="component" value="Unplaced"/>
</dbReference>
<protein>
    <submittedName>
        <fullName evidence="2">Uncharacterized protein</fullName>
    </submittedName>
</protein>